<dbReference type="AlphaFoldDB" id="R7T959"/>
<keyword evidence="3 6" id="KW-0238">DNA-binding</keyword>
<dbReference type="SMART" id="SM00389">
    <property type="entry name" value="HOX"/>
    <property type="match status" value="1"/>
</dbReference>
<dbReference type="InterPro" id="IPR009057">
    <property type="entry name" value="Homeodomain-like_sf"/>
</dbReference>
<dbReference type="PROSITE" id="PS50071">
    <property type="entry name" value="HOMEOBOX_2"/>
    <property type="match status" value="1"/>
</dbReference>
<keyword evidence="4 6" id="KW-0371">Homeobox</keyword>
<dbReference type="GO" id="GO:0007399">
    <property type="term" value="P:nervous system development"/>
    <property type="evidence" value="ECO:0007669"/>
    <property type="project" value="UniProtKB-ARBA"/>
</dbReference>
<dbReference type="GO" id="GO:0000977">
    <property type="term" value="F:RNA polymerase II transcription regulatory region sequence-specific DNA binding"/>
    <property type="evidence" value="ECO:0007669"/>
    <property type="project" value="TreeGrafter"/>
</dbReference>
<evidence type="ECO:0000256" key="5">
    <source>
        <dbReference type="ARBA" id="ARBA00023242"/>
    </source>
</evidence>
<dbReference type="EnsemblMetazoa" id="CapteT154864">
    <property type="protein sequence ID" value="CapteP154864"/>
    <property type="gene ID" value="CapteG154864"/>
</dbReference>
<evidence type="ECO:0000256" key="7">
    <source>
        <dbReference type="RuleBase" id="RU000682"/>
    </source>
</evidence>
<evidence type="ECO:0000313" key="10">
    <source>
        <dbReference type="EMBL" id="ELT90234.1"/>
    </source>
</evidence>
<dbReference type="GO" id="GO:0005634">
    <property type="term" value="C:nucleus"/>
    <property type="evidence" value="ECO:0007669"/>
    <property type="project" value="UniProtKB-SubCell"/>
</dbReference>
<evidence type="ECO:0000256" key="1">
    <source>
        <dbReference type="ARBA" id="ARBA00004123"/>
    </source>
</evidence>
<dbReference type="OMA" id="MNNSHPG"/>
<feature type="compositionally biased region" description="Basic and acidic residues" evidence="8">
    <location>
        <begin position="69"/>
        <end position="84"/>
    </location>
</feature>
<evidence type="ECO:0000256" key="3">
    <source>
        <dbReference type="ARBA" id="ARBA00023125"/>
    </source>
</evidence>
<dbReference type="STRING" id="283909.R7T959"/>
<sequence length="335" mass="36098">MSDDSQRVPPGLHLSDHSHAEHKPRVSVAPKCDDFSGLYAVQHADHSAVAPPQPPPPSLAQGPAQPRSLGDHSGAEGAFKKLKPEGGVSSVGSSPGGAMSGPGSGGGHSSCPTPARRRHRTTFTQEQLQELEAAFAKSHYPDIYVREELARVTKLNEARIQVWFQNRRAKYRKQEKQLAKSLSPAVIPTCNGMMRNIYPSTSRPYAYPSHNSVNSMRGYPQVNTSYQPMAAQFSGMAGGMGGAMGSAMGTASAAAAANMGMAAAGMTAQQRLPMTPDYNVNLDSEECLQQYIRSPCSLGLFQEGHDEDWYNKSLTALRMNNAHPSLSNPMLQYQT</sequence>
<feature type="domain" description="Homeobox" evidence="9">
    <location>
        <begin position="114"/>
        <end position="174"/>
    </location>
</feature>
<feature type="region of interest" description="Disordered" evidence="8">
    <location>
        <begin position="1"/>
        <end position="30"/>
    </location>
</feature>
<dbReference type="Gene3D" id="1.10.10.60">
    <property type="entry name" value="Homeodomain-like"/>
    <property type="match status" value="1"/>
</dbReference>
<keyword evidence="12" id="KW-1185">Reference proteome</keyword>
<dbReference type="EMBL" id="KB311001">
    <property type="protein sequence ID" value="ELT90234.1"/>
    <property type="molecule type" value="Genomic_DNA"/>
</dbReference>
<comment type="similarity">
    <text evidence="2">Belongs to the paired homeobox family.</text>
</comment>
<protein>
    <recommendedName>
        <fullName evidence="9">Homeobox domain-containing protein</fullName>
    </recommendedName>
</protein>
<accession>R7T959</accession>
<feature type="compositionally biased region" description="Gly residues" evidence="8">
    <location>
        <begin position="94"/>
        <end position="108"/>
    </location>
</feature>
<dbReference type="Proteomes" id="UP000014760">
    <property type="component" value="Unassembled WGS sequence"/>
</dbReference>
<organism evidence="10">
    <name type="scientific">Capitella teleta</name>
    <name type="common">Polychaete worm</name>
    <dbReference type="NCBI Taxonomy" id="283909"/>
    <lineage>
        <taxon>Eukaryota</taxon>
        <taxon>Metazoa</taxon>
        <taxon>Spiralia</taxon>
        <taxon>Lophotrochozoa</taxon>
        <taxon>Annelida</taxon>
        <taxon>Polychaeta</taxon>
        <taxon>Sedentaria</taxon>
        <taxon>Scolecida</taxon>
        <taxon>Capitellidae</taxon>
        <taxon>Capitella</taxon>
    </lineage>
</organism>
<dbReference type="Pfam" id="PF00046">
    <property type="entry name" value="Homeodomain"/>
    <property type="match status" value="1"/>
</dbReference>
<proteinExistence type="inferred from homology"/>
<dbReference type="PANTHER" id="PTHR24329:SF520">
    <property type="entry name" value="ALX HOMEOBOX PROTEIN 1-LIKE PROTEIN"/>
    <property type="match status" value="1"/>
</dbReference>
<evidence type="ECO:0000256" key="2">
    <source>
        <dbReference type="ARBA" id="ARBA00005733"/>
    </source>
</evidence>
<feature type="compositionally biased region" description="Basic and acidic residues" evidence="8">
    <location>
        <begin position="14"/>
        <end position="24"/>
    </location>
</feature>
<evidence type="ECO:0000313" key="12">
    <source>
        <dbReference type="Proteomes" id="UP000014760"/>
    </source>
</evidence>
<gene>
    <name evidence="10" type="ORF">CAPTEDRAFT_154864</name>
</gene>
<keyword evidence="5 6" id="KW-0539">Nucleus</keyword>
<reference evidence="12" key="1">
    <citation type="submission" date="2012-12" db="EMBL/GenBank/DDBJ databases">
        <authorList>
            <person name="Hellsten U."/>
            <person name="Grimwood J."/>
            <person name="Chapman J.A."/>
            <person name="Shapiro H."/>
            <person name="Aerts A."/>
            <person name="Otillar R.P."/>
            <person name="Terry A.Y."/>
            <person name="Boore J.L."/>
            <person name="Simakov O."/>
            <person name="Marletaz F."/>
            <person name="Cho S.-J."/>
            <person name="Edsinger-Gonzales E."/>
            <person name="Havlak P."/>
            <person name="Kuo D.-H."/>
            <person name="Larsson T."/>
            <person name="Lv J."/>
            <person name="Arendt D."/>
            <person name="Savage R."/>
            <person name="Osoegawa K."/>
            <person name="de Jong P."/>
            <person name="Lindberg D.R."/>
            <person name="Seaver E.C."/>
            <person name="Weisblat D.A."/>
            <person name="Putnam N.H."/>
            <person name="Grigoriev I.V."/>
            <person name="Rokhsar D.S."/>
        </authorList>
    </citation>
    <scope>NUCLEOTIDE SEQUENCE</scope>
    <source>
        <strain evidence="12">I ESC-2004</strain>
    </source>
</reference>
<evidence type="ECO:0000256" key="8">
    <source>
        <dbReference type="SAM" id="MobiDB-lite"/>
    </source>
</evidence>
<feature type="region of interest" description="Disordered" evidence="8">
    <location>
        <begin position="43"/>
        <end position="123"/>
    </location>
</feature>
<evidence type="ECO:0000313" key="11">
    <source>
        <dbReference type="EnsemblMetazoa" id="CapteP154864"/>
    </source>
</evidence>
<evidence type="ECO:0000256" key="6">
    <source>
        <dbReference type="PROSITE-ProRule" id="PRU00108"/>
    </source>
</evidence>
<dbReference type="InterPro" id="IPR050649">
    <property type="entry name" value="Paired_Homeobox_TFs"/>
</dbReference>
<dbReference type="GO" id="GO:0000981">
    <property type="term" value="F:DNA-binding transcription factor activity, RNA polymerase II-specific"/>
    <property type="evidence" value="ECO:0007669"/>
    <property type="project" value="InterPro"/>
</dbReference>
<dbReference type="SUPFAM" id="SSF46689">
    <property type="entry name" value="Homeodomain-like"/>
    <property type="match status" value="1"/>
</dbReference>
<dbReference type="EMBL" id="AMQN01014483">
    <property type="status" value="NOT_ANNOTATED_CDS"/>
    <property type="molecule type" value="Genomic_DNA"/>
</dbReference>
<evidence type="ECO:0000256" key="4">
    <source>
        <dbReference type="ARBA" id="ARBA00023155"/>
    </source>
</evidence>
<dbReference type="FunFam" id="1.10.10.60:FF:000138">
    <property type="entry name" value="Homeobox protein prophet of Pit-1"/>
    <property type="match status" value="1"/>
</dbReference>
<dbReference type="InterPro" id="IPR001356">
    <property type="entry name" value="HD"/>
</dbReference>
<dbReference type="CDD" id="cd00086">
    <property type="entry name" value="homeodomain"/>
    <property type="match status" value="1"/>
</dbReference>
<dbReference type="PANTHER" id="PTHR24329">
    <property type="entry name" value="HOMEOBOX PROTEIN ARISTALESS"/>
    <property type="match status" value="1"/>
</dbReference>
<dbReference type="OrthoDB" id="6159439at2759"/>
<feature type="DNA-binding region" description="Homeobox" evidence="6">
    <location>
        <begin position="116"/>
        <end position="175"/>
    </location>
</feature>
<reference evidence="10 12" key="2">
    <citation type="journal article" date="2013" name="Nature">
        <title>Insights into bilaterian evolution from three spiralian genomes.</title>
        <authorList>
            <person name="Simakov O."/>
            <person name="Marletaz F."/>
            <person name="Cho S.J."/>
            <person name="Edsinger-Gonzales E."/>
            <person name="Havlak P."/>
            <person name="Hellsten U."/>
            <person name="Kuo D.H."/>
            <person name="Larsson T."/>
            <person name="Lv J."/>
            <person name="Arendt D."/>
            <person name="Savage R."/>
            <person name="Osoegawa K."/>
            <person name="de Jong P."/>
            <person name="Grimwood J."/>
            <person name="Chapman J.A."/>
            <person name="Shapiro H."/>
            <person name="Aerts A."/>
            <person name="Otillar R.P."/>
            <person name="Terry A.Y."/>
            <person name="Boore J.L."/>
            <person name="Grigoriev I.V."/>
            <person name="Lindberg D.R."/>
            <person name="Seaver E.C."/>
            <person name="Weisblat D.A."/>
            <person name="Putnam N.H."/>
            <person name="Rokhsar D.S."/>
        </authorList>
    </citation>
    <scope>NUCLEOTIDE SEQUENCE</scope>
    <source>
        <strain evidence="10 12">I ESC-2004</strain>
    </source>
</reference>
<name>R7T959_CAPTE</name>
<dbReference type="EMBL" id="AMQN01014484">
    <property type="status" value="NOT_ANNOTATED_CDS"/>
    <property type="molecule type" value="Genomic_DNA"/>
</dbReference>
<dbReference type="HOGENOM" id="CLU_044912_3_1_1"/>
<evidence type="ECO:0000259" key="9">
    <source>
        <dbReference type="PROSITE" id="PS50071"/>
    </source>
</evidence>
<dbReference type="InterPro" id="IPR017970">
    <property type="entry name" value="Homeobox_CS"/>
</dbReference>
<reference evidence="11" key="3">
    <citation type="submission" date="2015-06" db="UniProtKB">
        <authorList>
            <consortium name="EnsemblMetazoa"/>
        </authorList>
    </citation>
    <scope>IDENTIFICATION</scope>
</reference>
<dbReference type="PROSITE" id="PS00027">
    <property type="entry name" value="HOMEOBOX_1"/>
    <property type="match status" value="1"/>
</dbReference>
<comment type="subcellular location">
    <subcellularLocation>
        <location evidence="1 6 7">Nucleus</location>
    </subcellularLocation>
</comment>